<name>A0ABT8WUU8_9FLAO</name>
<accession>A0ABT8WUU8</accession>
<sequence>MNELEEQIKDFLISKSVEILNVDRFEIQWEEDLDEYGFESMKLNKLCLIINETFNIDVRPAIFLEYTSLLEFSQYLKKTYYQKVESILVS</sequence>
<evidence type="ECO:0000259" key="1">
    <source>
        <dbReference type="PROSITE" id="PS50075"/>
    </source>
</evidence>
<dbReference type="PROSITE" id="PS50075">
    <property type="entry name" value="CARRIER"/>
    <property type="match status" value="1"/>
</dbReference>
<proteinExistence type="predicted"/>
<dbReference type="Pfam" id="PF00550">
    <property type="entry name" value="PP-binding"/>
    <property type="match status" value="1"/>
</dbReference>
<comment type="caution">
    <text evidence="2">The sequence shown here is derived from an EMBL/GenBank/DDBJ whole genome shotgun (WGS) entry which is preliminary data.</text>
</comment>
<protein>
    <submittedName>
        <fullName evidence="2">Acyl carrier protein</fullName>
    </submittedName>
</protein>
<feature type="domain" description="Carrier" evidence="1">
    <location>
        <begin position="3"/>
        <end position="80"/>
    </location>
</feature>
<dbReference type="RefSeq" id="WP_303304302.1">
    <property type="nucleotide sequence ID" value="NZ_BAABDA010000060.1"/>
</dbReference>
<organism evidence="2 3">
    <name type="scientific">Flavivirga jejuensis</name>
    <dbReference type="NCBI Taxonomy" id="870487"/>
    <lineage>
        <taxon>Bacteria</taxon>
        <taxon>Pseudomonadati</taxon>
        <taxon>Bacteroidota</taxon>
        <taxon>Flavobacteriia</taxon>
        <taxon>Flavobacteriales</taxon>
        <taxon>Flavobacteriaceae</taxon>
        <taxon>Flavivirga</taxon>
    </lineage>
</organism>
<dbReference type="Proteomes" id="UP001176806">
    <property type="component" value="Unassembled WGS sequence"/>
</dbReference>
<dbReference type="EMBL" id="JAUOEL010000010">
    <property type="protein sequence ID" value="MDO5976967.1"/>
    <property type="molecule type" value="Genomic_DNA"/>
</dbReference>
<dbReference type="InterPro" id="IPR009081">
    <property type="entry name" value="PP-bd_ACP"/>
</dbReference>
<evidence type="ECO:0000313" key="3">
    <source>
        <dbReference type="Proteomes" id="UP001176806"/>
    </source>
</evidence>
<keyword evidence="3" id="KW-1185">Reference proteome</keyword>
<dbReference type="InterPro" id="IPR036736">
    <property type="entry name" value="ACP-like_sf"/>
</dbReference>
<gene>
    <name evidence="2" type="ORF">Q4Q40_22435</name>
</gene>
<evidence type="ECO:0000313" key="2">
    <source>
        <dbReference type="EMBL" id="MDO5976967.1"/>
    </source>
</evidence>
<reference evidence="2" key="1">
    <citation type="submission" date="2023-07" db="EMBL/GenBank/DDBJ databases">
        <title>Two novel species in the genus Flavivirga.</title>
        <authorList>
            <person name="Kwon K."/>
        </authorList>
    </citation>
    <scope>NUCLEOTIDE SEQUENCE</scope>
    <source>
        <strain evidence="2">KACC 14158</strain>
    </source>
</reference>
<dbReference type="SUPFAM" id="SSF47336">
    <property type="entry name" value="ACP-like"/>
    <property type="match status" value="1"/>
</dbReference>
<dbReference type="Gene3D" id="1.10.1200.10">
    <property type="entry name" value="ACP-like"/>
    <property type="match status" value="1"/>
</dbReference>